<dbReference type="Proteomes" id="UP001497516">
    <property type="component" value="Chromosome 1"/>
</dbReference>
<evidence type="ECO:0000256" key="1">
    <source>
        <dbReference type="SAM" id="MobiDB-lite"/>
    </source>
</evidence>
<organism evidence="2 3">
    <name type="scientific">Linum trigynum</name>
    <dbReference type="NCBI Taxonomy" id="586398"/>
    <lineage>
        <taxon>Eukaryota</taxon>
        <taxon>Viridiplantae</taxon>
        <taxon>Streptophyta</taxon>
        <taxon>Embryophyta</taxon>
        <taxon>Tracheophyta</taxon>
        <taxon>Spermatophyta</taxon>
        <taxon>Magnoliopsida</taxon>
        <taxon>eudicotyledons</taxon>
        <taxon>Gunneridae</taxon>
        <taxon>Pentapetalae</taxon>
        <taxon>rosids</taxon>
        <taxon>fabids</taxon>
        <taxon>Malpighiales</taxon>
        <taxon>Linaceae</taxon>
        <taxon>Linum</taxon>
    </lineage>
</organism>
<evidence type="ECO:0000313" key="3">
    <source>
        <dbReference type="Proteomes" id="UP001497516"/>
    </source>
</evidence>
<protein>
    <submittedName>
        <fullName evidence="2">Uncharacterized protein</fullName>
    </submittedName>
</protein>
<keyword evidence="3" id="KW-1185">Reference proteome</keyword>
<feature type="region of interest" description="Disordered" evidence="1">
    <location>
        <begin position="73"/>
        <end position="96"/>
    </location>
</feature>
<sequence length="96" mass="11293">MGRNRGIFNRRRRRLYGKIDGGAFDWVDLLEETKVKGVFGESDWGEEIRGNRHSRSLLPLLNAWVSIPQLRRRRERREREGGGGGGIERLGREYRR</sequence>
<evidence type="ECO:0000313" key="2">
    <source>
        <dbReference type="EMBL" id="CAL1355061.1"/>
    </source>
</evidence>
<dbReference type="EMBL" id="OZ034813">
    <property type="protein sequence ID" value="CAL1355061.1"/>
    <property type="molecule type" value="Genomic_DNA"/>
</dbReference>
<name>A0AAV2CFW3_9ROSI</name>
<reference evidence="2 3" key="1">
    <citation type="submission" date="2024-04" db="EMBL/GenBank/DDBJ databases">
        <authorList>
            <person name="Fracassetti M."/>
        </authorList>
    </citation>
    <scope>NUCLEOTIDE SEQUENCE [LARGE SCALE GENOMIC DNA]</scope>
</reference>
<accession>A0AAV2CFW3</accession>
<gene>
    <name evidence="2" type="ORF">LTRI10_LOCUS2840</name>
</gene>
<dbReference type="AlphaFoldDB" id="A0AAV2CFW3"/>
<proteinExistence type="predicted"/>